<feature type="domain" description="Nephrocystin 3-like N-terminal" evidence="2">
    <location>
        <begin position="356"/>
        <end position="546"/>
    </location>
</feature>
<reference evidence="3" key="1">
    <citation type="journal article" date="2020" name="Stud. Mycol.">
        <title>101 Dothideomycetes genomes: a test case for predicting lifestyles and emergence of pathogens.</title>
        <authorList>
            <person name="Haridas S."/>
            <person name="Albert R."/>
            <person name="Binder M."/>
            <person name="Bloem J."/>
            <person name="Labutti K."/>
            <person name="Salamov A."/>
            <person name="Andreopoulos B."/>
            <person name="Baker S."/>
            <person name="Barry K."/>
            <person name="Bills G."/>
            <person name="Bluhm B."/>
            <person name="Cannon C."/>
            <person name="Castanera R."/>
            <person name="Culley D."/>
            <person name="Daum C."/>
            <person name="Ezra D."/>
            <person name="Gonzalez J."/>
            <person name="Henrissat B."/>
            <person name="Kuo A."/>
            <person name="Liang C."/>
            <person name="Lipzen A."/>
            <person name="Lutzoni F."/>
            <person name="Magnuson J."/>
            <person name="Mondo S."/>
            <person name="Nolan M."/>
            <person name="Ohm R."/>
            <person name="Pangilinan J."/>
            <person name="Park H.-J."/>
            <person name="Ramirez L."/>
            <person name="Alfaro M."/>
            <person name="Sun H."/>
            <person name="Tritt A."/>
            <person name="Yoshinaga Y."/>
            <person name="Zwiers L.-H."/>
            <person name="Turgeon B."/>
            <person name="Goodwin S."/>
            <person name="Spatafora J."/>
            <person name="Crous P."/>
            <person name="Grigoriev I."/>
        </authorList>
    </citation>
    <scope>NUCLEOTIDE SEQUENCE</scope>
    <source>
        <strain evidence="3">CBS 269.34</strain>
    </source>
</reference>
<gene>
    <name evidence="3" type="ORF">BU16DRAFT_93807</name>
</gene>
<evidence type="ECO:0000259" key="2">
    <source>
        <dbReference type="Pfam" id="PF24883"/>
    </source>
</evidence>
<dbReference type="InterPro" id="IPR052374">
    <property type="entry name" value="SERAC1"/>
</dbReference>
<dbReference type="PANTHER" id="PTHR48182:SF3">
    <property type="entry name" value="DUF676 DOMAIN-CONTAINING PROTEIN"/>
    <property type="match status" value="1"/>
</dbReference>
<dbReference type="InterPro" id="IPR056884">
    <property type="entry name" value="NPHP3-like_N"/>
</dbReference>
<dbReference type="PANTHER" id="PTHR48182">
    <property type="entry name" value="PROTEIN SERAC1"/>
    <property type="match status" value="1"/>
</dbReference>
<evidence type="ECO:0000313" key="3">
    <source>
        <dbReference type="EMBL" id="KAF2492921.1"/>
    </source>
</evidence>
<dbReference type="SUPFAM" id="SSF53474">
    <property type="entry name" value="alpha/beta-Hydrolases"/>
    <property type="match status" value="1"/>
</dbReference>
<dbReference type="AlphaFoldDB" id="A0A6A6QKV1"/>
<dbReference type="OrthoDB" id="427518at2759"/>
<proteinExistence type="predicted"/>
<accession>A0A6A6QKV1</accession>
<dbReference type="Gene3D" id="3.40.50.1820">
    <property type="entry name" value="alpha/beta hydrolase"/>
    <property type="match status" value="1"/>
</dbReference>
<evidence type="ECO:0000256" key="1">
    <source>
        <dbReference type="ARBA" id="ARBA00022737"/>
    </source>
</evidence>
<evidence type="ECO:0000313" key="4">
    <source>
        <dbReference type="Proteomes" id="UP000799750"/>
    </source>
</evidence>
<dbReference type="InterPro" id="IPR029058">
    <property type="entry name" value="AB_hydrolase_fold"/>
</dbReference>
<name>A0A6A6QKV1_9PEZI</name>
<dbReference type="Pfam" id="PF24883">
    <property type="entry name" value="NPHP3_N"/>
    <property type="match status" value="1"/>
</dbReference>
<organism evidence="3 4">
    <name type="scientific">Lophium mytilinum</name>
    <dbReference type="NCBI Taxonomy" id="390894"/>
    <lineage>
        <taxon>Eukaryota</taxon>
        <taxon>Fungi</taxon>
        <taxon>Dikarya</taxon>
        <taxon>Ascomycota</taxon>
        <taxon>Pezizomycotina</taxon>
        <taxon>Dothideomycetes</taxon>
        <taxon>Pleosporomycetidae</taxon>
        <taxon>Mytilinidiales</taxon>
        <taxon>Mytilinidiaceae</taxon>
        <taxon>Lophium</taxon>
    </lineage>
</organism>
<sequence length="854" mass="95994">MATTTKKVRSKSDHVAINLGLEVLHPRPDEPSKSSTKFDFDIVAIPGLGANPEWTWKYGKTVHWLRDSNMLPKKIPNARISVLHYESQWYGKDPIDQKLENVVDQLLYALERSRGHDCKAPIIFVCHCFGGIVLEQALLTAKLRQNDFPSVFPWVVGSIFLGTPFNGTKTQSKGMLLAGIASVWGGAVQSSLLKLLEKDSETLKRTLHDFVRLSTEAQIRVFCFFEGEKSDVVGLVVKGFAKELMVDKESATYPGVECLQLALDHFALNKYSGPKDGNFISVSNEIKVTASRAANVIKSRQNANRQALIGDRTYHAIIDALGKGFSDIDAAMKGTFQYPKATEKEKPGDQMTTKNSWVVLKDSYKNWKEQHTSQLLWVHGRAGTGQDTIASSVIDSLQKSAKDLDEKPDERSDEAGPIVASFFCDQGDEKRRTLLGLLKLIVRQIIDRNQDLAVHLLTDSKKGKKGSAQDFDNESLSKVSFLWDGLQAMARDLSFGCIYIIIYGLDLLSQDSLAEFLQFTDDISAACVPPESDVQSNPIKWMVLSRSSRPNIEKALKHKALEINLDDSENSVHVKDELKERISAMVDELGLVASLAYFVKRHIHSRAEGNAIYVLLVIQELKNAQESGKASYVEFRALLESLPYGLTELYEHIRGRVLKPESEGIEYTKEILRCMILSQETPSMRELAVIAGLPREHWEEYATLKAHIIRCGAFLTIRGSNLAEDTNTVGWVDMSAKEHLEHYSQDDLGLDLKDMHHGIIALRCLEYLYERHEKSEDAKTINQAIEEDPDDSREGNSSYFNTLSHTFQVLQFGLPFFGQSRAHWSNSRYVQLQQEQASSGFRSFPFSFLTQRSC</sequence>
<keyword evidence="4" id="KW-1185">Reference proteome</keyword>
<dbReference type="Proteomes" id="UP000799750">
    <property type="component" value="Unassembled WGS sequence"/>
</dbReference>
<dbReference type="EMBL" id="MU004193">
    <property type="protein sequence ID" value="KAF2492921.1"/>
    <property type="molecule type" value="Genomic_DNA"/>
</dbReference>
<protein>
    <recommendedName>
        <fullName evidence="2">Nephrocystin 3-like N-terminal domain-containing protein</fullName>
    </recommendedName>
</protein>
<keyword evidence="1" id="KW-0677">Repeat</keyword>